<dbReference type="Proteomes" id="UP000447833">
    <property type="component" value="Unassembled WGS sequence"/>
</dbReference>
<evidence type="ECO:0000256" key="5">
    <source>
        <dbReference type="PIRSR" id="PIRSR004846-1"/>
    </source>
</evidence>
<dbReference type="RefSeq" id="WP_160920772.1">
    <property type="nucleotide sequence ID" value="NZ_WMEY01000007.1"/>
</dbReference>
<evidence type="ECO:0000313" key="7">
    <source>
        <dbReference type="Proteomes" id="UP000447833"/>
    </source>
</evidence>
<evidence type="ECO:0000256" key="4">
    <source>
        <dbReference type="ARBA" id="ARBA00022729"/>
    </source>
</evidence>
<name>A0A845F3P1_9BACL</name>
<dbReference type="GO" id="GO:0030973">
    <property type="term" value="F:molybdate ion binding"/>
    <property type="evidence" value="ECO:0007669"/>
    <property type="project" value="TreeGrafter"/>
</dbReference>
<feature type="binding site" evidence="5">
    <location>
        <position position="167"/>
    </location>
    <ligand>
        <name>molybdate</name>
        <dbReference type="ChEBI" id="CHEBI:36264"/>
    </ligand>
</feature>
<evidence type="ECO:0000256" key="2">
    <source>
        <dbReference type="ARBA" id="ARBA00022505"/>
    </source>
</evidence>
<proteinExistence type="inferred from homology"/>
<dbReference type="FunFam" id="3.40.190.10:FF:000035">
    <property type="entry name" value="Molybdate ABC transporter substrate-binding protein"/>
    <property type="match status" value="1"/>
</dbReference>
<feature type="binding site" evidence="5">
    <location>
        <position position="185"/>
    </location>
    <ligand>
        <name>molybdate</name>
        <dbReference type="ChEBI" id="CHEBI:36264"/>
    </ligand>
</feature>
<protein>
    <submittedName>
        <fullName evidence="6">Molybdate ABC transporter substrate-binding protein</fullName>
    </submittedName>
</protein>
<accession>A0A845F3P1</accession>
<dbReference type="SUPFAM" id="SSF53850">
    <property type="entry name" value="Periplasmic binding protein-like II"/>
    <property type="match status" value="1"/>
</dbReference>
<evidence type="ECO:0000256" key="1">
    <source>
        <dbReference type="ARBA" id="ARBA00009175"/>
    </source>
</evidence>
<comment type="caution">
    <text evidence="6">The sequence shown here is derived from an EMBL/GenBank/DDBJ whole genome shotgun (WGS) entry which is preliminary data.</text>
</comment>
<dbReference type="Gene3D" id="3.40.190.10">
    <property type="entry name" value="Periplasmic binding protein-like II"/>
    <property type="match status" value="2"/>
</dbReference>
<reference evidence="6 7" key="1">
    <citation type="submission" date="2019-11" db="EMBL/GenBank/DDBJ databases">
        <title>Genome sequences of 17 halophilic strains isolated from different environments.</title>
        <authorList>
            <person name="Furrow R.E."/>
        </authorList>
    </citation>
    <scope>NUCLEOTIDE SEQUENCE [LARGE SCALE GENOMIC DNA]</scope>
    <source>
        <strain evidence="6 7">22506_14_FS</strain>
    </source>
</reference>
<gene>
    <name evidence="6" type="primary">modA</name>
    <name evidence="6" type="ORF">GLW07_18790</name>
</gene>
<feature type="binding site" evidence="5">
    <location>
        <position position="32"/>
    </location>
    <ligand>
        <name>molybdate</name>
        <dbReference type="ChEBI" id="CHEBI:36264"/>
    </ligand>
</feature>
<dbReference type="GO" id="GO:0015689">
    <property type="term" value="P:molybdate ion transport"/>
    <property type="evidence" value="ECO:0007669"/>
    <property type="project" value="InterPro"/>
</dbReference>
<feature type="binding site" evidence="5">
    <location>
        <position position="140"/>
    </location>
    <ligand>
        <name>molybdate</name>
        <dbReference type="ChEBI" id="CHEBI:36264"/>
    </ligand>
</feature>
<keyword evidence="4" id="KW-0732">Signal</keyword>
<dbReference type="PROSITE" id="PS51257">
    <property type="entry name" value="PROKAR_LIPOPROTEIN"/>
    <property type="match status" value="1"/>
</dbReference>
<dbReference type="InterPro" id="IPR050682">
    <property type="entry name" value="ModA/WtpA"/>
</dbReference>
<dbReference type="AlphaFoldDB" id="A0A845F3P1"/>
<sequence length="252" mass="27544">MKRIFLLIALIISGCQSPQSEQVSITVAAAASLSDAMNEVNSLYEKEHPNTNITLNLASSGVLANQIKQGAPIDVFVSASESHFQSVKKEDLLIPDYQTPILKNKLVLIKSRSSNLANFEQLASGNVKRVAIGIPETVPAGAYAKQALQFANVWVTLKEELIFGKDVRQVLTYVETGNADAGIVYETDYRSSKNVDLVEEVPEQAYAPIIYPAGVVRGAREEATNYYTFLQSKEAKAIFESYGFQSDVSADD</sequence>
<dbReference type="EMBL" id="WMEY01000007">
    <property type="protein sequence ID" value="MYL65410.1"/>
    <property type="molecule type" value="Genomic_DNA"/>
</dbReference>
<evidence type="ECO:0000313" key="6">
    <source>
        <dbReference type="EMBL" id="MYL65410.1"/>
    </source>
</evidence>
<dbReference type="PANTHER" id="PTHR30632:SF0">
    <property type="entry name" value="SULFATE-BINDING PROTEIN"/>
    <property type="match status" value="1"/>
</dbReference>
<dbReference type="InterPro" id="IPR005950">
    <property type="entry name" value="ModA"/>
</dbReference>
<feature type="binding site" evidence="5">
    <location>
        <position position="60"/>
    </location>
    <ligand>
        <name>molybdate</name>
        <dbReference type="ChEBI" id="CHEBI:36264"/>
    </ligand>
</feature>
<evidence type="ECO:0000256" key="3">
    <source>
        <dbReference type="ARBA" id="ARBA00022723"/>
    </source>
</evidence>
<dbReference type="Pfam" id="PF13531">
    <property type="entry name" value="SBP_bac_11"/>
    <property type="match status" value="1"/>
</dbReference>
<keyword evidence="2 5" id="KW-0500">Molybdenum</keyword>
<dbReference type="PIRSF" id="PIRSF004846">
    <property type="entry name" value="ModA"/>
    <property type="match status" value="1"/>
</dbReference>
<comment type="similarity">
    <text evidence="1">Belongs to the bacterial solute-binding protein ModA family.</text>
</comment>
<keyword evidence="3 5" id="KW-0479">Metal-binding</keyword>
<dbReference type="GO" id="GO:1901359">
    <property type="term" value="F:tungstate binding"/>
    <property type="evidence" value="ECO:0007669"/>
    <property type="project" value="UniProtKB-ARBA"/>
</dbReference>
<dbReference type="PANTHER" id="PTHR30632">
    <property type="entry name" value="MOLYBDATE-BINDING PERIPLASMIC PROTEIN"/>
    <property type="match status" value="1"/>
</dbReference>
<dbReference type="NCBIfam" id="TIGR01256">
    <property type="entry name" value="modA"/>
    <property type="match status" value="1"/>
</dbReference>
<organism evidence="6 7">
    <name type="scientific">Guptibacillus hwajinpoensis</name>
    <dbReference type="NCBI Taxonomy" id="208199"/>
    <lineage>
        <taxon>Bacteria</taxon>
        <taxon>Bacillati</taxon>
        <taxon>Bacillota</taxon>
        <taxon>Bacilli</taxon>
        <taxon>Bacillales</taxon>
        <taxon>Guptibacillaceae</taxon>
        <taxon>Guptibacillus</taxon>
    </lineage>
</organism>
<dbReference type="GO" id="GO:0046872">
    <property type="term" value="F:metal ion binding"/>
    <property type="evidence" value="ECO:0007669"/>
    <property type="project" value="UniProtKB-KW"/>
</dbReference>